<dbReference type="Pfam" id="PF01841">
    <property type="entry name" value="Transglut_core"/>
    <property type="match status" value="1"/>
</dbReference>
<evidence type="ECO:0000259" key="2">
    <source>
        <dbReference type="SMART" id="SM00460"/>
    </source>
</evidence>
<dbReference type="Proteomes" id="UP000293154">
    <property type="component" value="Chromosome"/>
</dbReference>
<feature type="chain" id="PRO_5019013687" evidence="1">
    <location>
        <begin position="25"/>
        <end position="381"/>
    </location>
</feature>
<sequence length="381" mass="42561">MERRNFLKSAAILSTAGLITPMMATTTTATPSTEQCASEGRRRFTMTQTYNVIAPEGSEGVVKVWIPVPEDTHFQQLRKITFKGNYKDAWITADNSYGAKTLFATWPDAKSKMEMAVEMDIETLDWEPMKNGDLKTYRAPKDIRYPVDVEHYLKSTKHMPTTGIVKQTSDKIVGSETDPLKKAHLIYLWVSANMFRDNSVIGCGTGDVATILESGKLGGKCTDINSVFVALARAAGIPAREMFGIRLGKSIKLDKYSKTAFGSADESGIAKISGGQHCRAMFYLAGYGWLPADPADVTKMRLTEKKEHSDPAVQAVNDYLFGNWEMNWVGFNYGRDFDLSPEAEQAPINNFGYPYAEVDGDPLNYYEPKIFAYDYQSKEQR</sequence>
<dbReference type="OrthoDB" id="9804872at2"/>
<dbReference type="SUPFAM" id="SSF54001">
    <property type="entry name" value="Cysteine proteinases"/>
    <property type="match status" value="1"/>
</dbReference>
<organism evidence="3 4">
    <name type="scientific">Limnobaculum zhutongyuii</name>
    <dbReference type="NCBI Taxonomy" id="2498113"/>
    <lineage>
        <taxon>Bacteria</taxon>
        <taxon>Pseudomonadati</taxon>
        <taxon>Pseudomonadota</taxon>
        <taxon>Gammaproteobacteria</taxon>
        <taxon>Enterobacterales</taxon>
        <taxon>Budviciaceae</taxon>
        <taxon>Limnobaculum</taxon>
    </lineage>
</organism>
<dbReference type="KEGG" id="prag:EKN56_15795"/>
<gene>
    <name evidence="3" type="ORF">EKN56_15795</name>
</gene>
<accession>A0A411WNJ2</accession>
<evidence type="ECO:0000313" key="3">
    <source>
        <dbReference type="EMBL" id="QBH97737.1"/>
    </source>
</evidence>
<dbReference type="InterPro" id="IPR002931">
    <property type="entry name" value="Transglutaminase-like"/>
</dbReference>
<reference evidence="3 4" key="1">
    <citation type="submission" date="2019-03" db="EMBL/GenBank/DDBJ databases">
        <title>Pragia sp. nov. isolated from the gut tract of Carduelis flavirostris.</title>
        <authorList>
            <person name="Ge Y."/>
        </authorList>
    </citation>
    <scope>NUCLEOTIDE SEQUENCE [LARGE SCALE GENOMIC DNA]</scope>
    <source>
        <strain evidence="3 4">CF-458</strain>
    </source>
</reference>
<protein>
    <submittedName>
        <fullName evidence="3">Transglutaminase family protein</fullName>
    </submittedName>
</protein>
<dbReference type="PANTHER" id="PTHR38339:SF1">
    <property type="entry name" value="TRANSGLUTAMINASE-LIKE DOMAIN-CONTAINING PROTEIN"/>
    <property type="match status" value="1"/>
</dbReference>
<keyword evidence="1" id="KW-0732">Signal</keyword>
<dbReference type="PANTHER" id="PTHR38339">
    <property type="entry name" value="TRANSGLUTAMINASE DOMAIN PROTEIN"/>
    <property type="match status" value="1"/>
</dbReference>
<evidence type="ECO:0000313" key="4">
    <source>
        <dbReference type="Proteomes" id="UP000293154"/>
    </source>
</evidence>
<dbReference type="InterPro" id="IPR038765">
    <property type="entry name" value="Papain-like_cys_pep_sf"/>
</dbReference>
<feature type="domain" description="Transglutaminase-like" evidence="2">
    <location>
        <begin position="213"/>
        <end position="296"/>
    </location>
</feature>
<dbReference type="SMART" id="SM00460">
    <property type="entry name" value="TGc"/>
    <property type="match status" value="1"/>
</dbReference>
<proteinExistence type="predicted"/>
<dbReference type="RefSeq" id="WP_130592668.1">
    <property type="nucleotide sequence ID" value="NZ_CP034752.1"/>
</dbReference>
<dbReference type="AlphaFoldDB" id="A0A411WNJ2"/>
<name>A0A411WNJ2_9GAMM</name>
<evidence type="ECO:0000256" key="1">
    <source>
        <dbReference type="SAM" id="SignalP"/>
    </source>
</evidence>
<feature type="signal peptide" evidence="1">
    <location>
        <begin position="1"/>
        <end position="24"/>
    </location>
</feature>
<dbReference type="EMBL" id="CP034752">
    <property type="protein sequence ID" value="QBH97737.1"/>
    <property type="molecule type" value="Genomic_DNA"/>
</dbReference>
<dbReference type="Gene3D" id="3.10.620.30">
    <property type="match status" value="1"/>
</dbReference>
<keyword evidence="4" id="KW-1185">Reference proteome</keyword>